<accession>A0A443PB79</accession>
<reference evidence="4 5" key="1">
    <citation type="journal article" date="2019" name="Nat. Plants">
        <title>Stout camphor tree genome fills gaps in understanding of flowering plant genome evolution.</title>
        <authorList>
            <person name="Chaw S.M."/>
            <person name="Liu Y.C."/>
            <person name="Wu Y.W."/>
            <person name="Wang H.Y."/>
            <person name="Lin C.I."/>
            <person name="Wu C.S."/>
            <person name="Ke H.M."/>
            <person name="Chang L.Y."/>
            <person name="Hsu C.Y."/>
            <person name="Yang H.T."/>
            <person name="Sudianto E."/>
            <person name="Hsu M.H."/>
            <person name="Wu K.P."/>
            <person name="Wang L.N."/>
            <person name="Leebens-Mack J.H."/>
            <person name="Tsai I.J."/>
        </authorList>
    </citation>
    <scope>NUCLEOTIDE SEQUENCE [LARGE SCALE GENOMIC DNA]</scope>
    <source>
        <strain evidence="5">cv. Chaw 1501</strain>
        <tissue evidence="4">Young leaves</tissue>
    </source>
</reference>
<keyword evidence="5" id="KW-1185">Reference proteome</keyword>
<dbReference type="GO" id="GO:0035251">
    <property type="term" value="F:UDP-glucosyltransferase activity"/>
    <property type="evidence" value="ECO:0007669"/>
    <property type="project" value="InterPro"/>
</dbReference>
<dbReference type="Proteomes" id="UP000283530">
    <property type="component" value="Unassembled WGS sequence"/>
</dbReference>
<dbReference type="Gene3D" id="3.30.420.10">
    <property type="entry name" value="Ribonuclease H-like superfamily/Ribonuclease H"/>
    <property type="match status" value="1"/>
</dbReference>
<dbReference type="PANTHER" id="PTHR48049">
    <property type="entry name" value="GLYCOSYLTRANSFERASE"/>
    <property type="match status" value="1"/>
</dbReference>
<gene>
    <name evidence="4" type="ORF">CKAN_01698200</name>
</gene>
<dbReference type="SUPFAM" id="SSF53756">
    <property type="entry name" value="UDP-Glycosyltransferase/glycogen phosphorylase"/>
    <property type="match status" value="1"/>
</dbReference>
<dbReference type="InterPro" id="IPR036397">
    <property type="entry name" value="RNaseH_sf"/>
</dbReference>
<dbReference type="InterPro" id="IPR044730">
    <property type="entry name" value="RNase_H-like_dom_plant"/>
</dbReference>
<comment type="similarity">
    <text evidence="1">Belongs to the UDP-glycosyltransferase family.</text>
</comment>
<dbReference type="InterPro" id="IPR050481">
    <property type="entry name" value="UDP-glycosyltransf_plant"/>
</dbReference>
<dbReference type="PROSITE" id="PS50879">
    <property type="entry name" value="RNASE_H_1"/>
    <property type="match status" value="1"/>
</dbReference>
<organism evidence="4 5">
    <name type="scientific">Cinnamomum micranthum f. kanehirae</name>
    <dbReference type="NCBI Taxonomy" id="337451"/>
    <lineage>
        <taxon>Eukaryota</taxon>
        <taxon>Viridiplantae</taxon>
        <taxon>Streptophyta</taxon>
        <taxon>Embryophyta</taxon>
        <taxon>Tracheophyta</taxon>
        <taxon>Spermatophyta</taxon>
        <taxon>Magnoliopsida</taxon>
        <taxon>Magnoliidae</taxon>
        <taxon>Laurales</taxon>
        <taxon>Lauraceae</taxon>
        <taxon>Cinnamomum</taxon>
    </lineage>
</organism>
<name>A0A443PB79_9MAGN</name>
<dbReference type="SUPFAM" id="SSF53098">
    <property type="entry name" value="Ribonuclease H-like"/>
    <property type="match status" value="1"/>
</dbReference>
<dbReference type="CDD" id="cd03784">
    <property type="entry name" value="GT1_Gtf-like"/>
    <property type="match status" value="1"/>
</dbReference>
<comment type="caution">
    <text evidence="4">The sequence shown here is derived from an EMBL/GenBank/DDBJ whole genome shotgun (WGS) entry which is preliminary data.</text>
</comment>
<dbReference type="InterPro" id="IPR002156">
    <property type="entry name" value="RNaseH_domain"/>
</dbReference>
<dbReference type="EMBL" id="QPKB01000006">
    <property type="protein sequence ID" value="RWR88006.1"/>
    <property type="molecule type" value="Genomic_DNA"/>
</dbReference>
<proteinExistence type="inferred from homology"/>
<sequence length="828" mass="92713">MEDGVLHVAMVPWLAFGHMGPYLELAKALAKRGHHISFISTPRNIERLPKIPLHLSPHIDLVGLPLPHTDGLRDGAESTMDVAPDQMYYLKNAFDGLEGSVATFLESAAPDWVIYDVISYWVPRIAAKLGLPCAHFNTFPAVVHGVLGPPSEWVGVGVEGGRFKDLESLISVPPWVRFHTNVAIRSFEAIPLLQYVRHLSTGGTDIHRFETALRDCPIILLRDCTEFSSDWLRLMEDLYQKPVLPIGFLPPSIQEANSSGDETYPYREWLDNKAHGSTLYVAFGTEVSLSKEQLHQLALGLEQSQLPFIWALRTGAHDPEMLPLGFEDRIKGRGIVHKGWVPQLKILAHPSIGGFLTHGGWSSLIEALGLGRTLVLLTLTCDQGVTARFIEESWLGLEVPRDEMDGSFTGADVAKTLRKVMVEAEGDIYRANAMKVKEVFGNELSDQYVDSFARYLKGNKSSREQNFLNSKDSRIWKPSISGEFSVKAFYMALQGNLSSTTYFPQSWLGLVPPRVEVFCWLAILGKVSTADNLRRRGLTSASISDLCVMCQKKEESVNHLFLHCEVAAGVWGHFIGRCGVAWCCPEKIAEAAEAWMGGHFLGSGRTLWRMLPFVILWSIWRERNNRIFKGDFSSLPVLIDRITMMIAKWTSIRKECFNFTLNDILLNWEACMGCKLSRVRRVVHWSPPSPGVLKFNVDGAARGKPGLAGIGGVLRNSKGEVLFMFSKHVGVCDSNEAEVLAILEALRCFSRRFQGDLMVESDSSNAIAWVSNKKPFPWKFQFLFNEIRSFTTTINVVFHHELRSANSMADALAKQGVERSYPWEGFIM</sequence>
<evidence type="ECO:0000259" key="3">
    <source>
        <dbReference type="PROSITE" id="PS50879"/>
    </source>
</evidence>
<dbReference type="Pfam" id="PF00201">
    <property type="entry name" value="UDPGT"/>
    <property type="match status" value="1"/>
</dbReference>
<dbReference type="InterPro" id="IPR002213">
    <property type="entry name" value="UDP_glucos_trans"/>
</dbReference>
<evidence type="ECO:0000313" key="4">
    <source>
        <dbReference type="EMBL" id="RWR88006.1"/>
    </source>
</evidence>
<dbReference type="GO" id="GO:0004523">
    <property type="term" value="F:RNA-DNA hybrid ribonuclease activity"/>
    <property type="evidence" value="ECO:0007669"/>
    <property type="project" value="InterPro"/>
</dbReference>
<dbReference type="GO" id="GO:0003676">
    <property type="term" value="F:nucleic acid binding"/>
    <property type="evidence" value="ECO:0007669"/>
    <property type="project" value="InterPro"/>
</dbReference>
<dbReference type="Gene3D" id="3.40.50.2000">
    <property type="entry name" value="Glycogen Phosphorylase B"/>
    <property type="match status" value="2"/>
</dbReference>
<evidence type="ECO:0000313" key="5">
    <source>
        <dbReference type="Proteomes" id="UP000283530"/>
    </source>
</evidence>
<dbReference type="AlphaFoldDB" id="A0A443PB79"/>
<dbReference type="OrthoDB" id="5835829at2759"/>
<dbReference type="CDD" id="cd06222">
    <property type="entry name" value="RNase_H_like"/>
    <property type="match status" value="1"/>
</dbReference>
<evidence type="ECO:0000256" key="1">
    <source>
        <dbReference type="ARBA" id="ARBA00009995"/>
    </source>
</evidence>
<evidence type="ECO:0000256" key="2">
    <source>
        <dbReference type="ARBA" id="ARBA00022679"/>
    </source>
</evidence>
<dbReference type="InterPro" id="IPR012337">
    <property type="entry name" value="RNaseH-like_sf"/>
</dbReference>
<dbReference type="Pfam" id="PF13966">
    <property type="entry name" value="zf-RVT"/>
    <property type="match status" value="1"/>
</dbReference>
<feature type="domain" description="RNase H type-1" evidence="3">
    <location>
        <begin position="689"/>
        <end position="818"/>
    </location>
</feature>
<dbReference type="InterPro" id="IPR026960">
    <property type="entry name" value="RVT-Znf"/>
</dbReference>
<dbReference type="PANTHER" id="PTHR48049:SF60">
    <property type="entry name" value="UDP-GLYCOSYLTRANSFERASE 91B1"/>
    <property type="match status" value="1"/>
</dbReference>
<protein>
    <submittedName>
        <fullName evidence="4">Putative UDP-rhamnose:rhamnosyltransferase 1</fullName>
    </submittedName>
</protein>
<keyword evidence="2 4" id="KW-0808">Transferase</keyword>
<dbReference type="FunFam" id="3.40.50.2000:FF:000037">
    <property type="entry name" value="Glycosyltransferase"/>
    <property type="match status" value="1"/>
</dbReference>
<dbReference type="Pfam" id="PF13456">
    <property type="entry name" value="RVT_3"/>
    <property type="match status" value="1"/>
</dbReference>